<dbReference type="AlphaFoldDB" id="A0A5J5EIG9"/>
<sequence length="71" mass="7968">MTNPTLVTDEAHASIQERLSGLRENLQITKFTVTCNLAHTKKGEQELQVDKRQVVPPWGHPKPQPFMGASM</sequence>
<organism evidence="1 2">
    <name type="scientific">Sphaerosporella brunnea</name>
    <dbReference type="NCBI Taxonomy" id="1250544"/>
    <lineage>
        <taxon>Eukaryota</taxon>
        <taxon>Fungi</taxon>
        <taxon>Dikarya</taxon>
        <taxon>Ascomycota</taxon>
        <taxon>Pezizomycotina</taxon>
        <taxon>Pezizomycetes</taxon>
        <taxon>Pezizales</taxon>
        <taxon>Pyronemataceae</taxon>
        <taxon>Sphaerosporella</taxon>
    </lineage>
</organism>
<keyword evidence="2" id="KW-1185">Reference proteome</keyword>
<dbReference type="Proteomes" id="UP000326924">
    <property type="component" value="Unassembled WGS sequence"/>
</dbReference>
<reference evidence="1 2" key="1">
    <citation type="submission" date="2019-09" db="EMBL/GenBank/DDBJ databases">
        <title>Draft genome of the ectomycorrhizal ascomycete Sphaerosporella brunnea.</title>
        <authorList>
            <consortium name="DOE Joint Genome Institute"/>
            <person name="Benucci G.M."/>
            <person name="Marozzi G."/>
            <person name="Antonielli L."/>
            <person name="Sanchez S."/>
            <person name="Marco P."/>
            <person name="Wang X."/>
            <person name="Falini L.B."/>
            <person name="Barry K."/>
            <person name="Haridas S."/>
            <person name="Lipzen A."/>
            <person name="Labutti K."/>
            <person name="Grigoriev I.V."/>
            <person name="Murat C."/>
            <person name="Martin F."/>
            <person name="Albertini E."/>
            <person name="Donnini D."/>
            <person name="Bonito G."/>
        </authorList>
    </citation>
    <scope>NUCLEOTIDE SEQUENCE [LARGE SCALE GENOMIC DNA]</scope>
    <source>
        <strain evidence="1 2">Sb_GMNB300</strain>
    </source>
</reference>
<evidence type="ECO:0000313" key="1">
    <source>
        <dbReference type="EMBL" id="KAA8895230.1"/>
    </source>
</evidence>
<accession>A0A5J5EIG9</accession>
<gene>
    <name evidence="1" type="ORF">FN846DRAFT_912006</name>
</gene>
<evidence type="ECO:0000313" key="2">
    <source>
        <dbReference type="Proteomes" id="UP000326924"/>
    </source>
</evidence>
<name>A0A5J5EIG9_9PEZI</name>
<protein>
    <submittedName>
        <fullName evidence="1">Uncharacterized protein</fullName>
    </submittedName>
</protein>
<comment type="caution">
    <text evidence="1">The sequence shown here is derived from an EMBL/GenBank/DDBJ whole genome shotgun (WGS) entry which is preliminary data.</text>
</comment>
<dbReference type="EMBL" id="VXIS01000280">
    <property type="protein sequence ID" value="KAA8895230.1"/>
    <property type="molecule type" value="Genomic_DNA"/>
</dbReference>
<proteinExistence type="predicted"/>
<dbReference type="InParanoid" id="A0A5J5EIG9"/>